<evidence type="ECO:0000256" key="1">
    <source>
        <dbReference type="SAM" id="MobiDB-lite"/>
    </source>
</evidence>
<accession>F9G2X4</accession>
<dbReference type="SUPFAM" id="SSF54695">
    <property type="entry name" value="POZ domain"/>
    <property type="match status" value="1"/>
</dbReference>
<dbReference type="InterPro" id="IPR000210">
    <property type="entry name" value="BTB/POZ_dom"/>
</dbReference>
<feature type="domain" description="BTB" evidence="2">
    <location>
        <begin position="140"/>
        <end position="191"/>
    </location>
</feature>
<dbReference type="PANTHER" id="PTHR47843:SF5">
    <property type="entry name" value="BTB_POZ DOMAIN PROTEIN"/>
    <property type="match status" value="1"/>
</dbReference>
<gene>
    <name evidence="3" type="ORF">FOXB_13006</name>
</gene>
<reference evidence="3" key="1">
    <citation type="journal article" date="2012" name="Mol. Plant Microbe Interact.">
        <title>A highly conserved effector in Fusarium oxysporum is required for full virulence on Arabidopsis.</title>
        <authorList>
            <person name="Thatcher L.F."/>
            <person name="Gardiner D.M."/>
            <person name="Kazan K."/>
            <person name="Manners J."/>
        </authorList>
    </citation>
    <scope>NUCLEOTIDE SEQUENCE [LARGE SCALE GENOMIC DNA]</scope>
    <source>
        <strain evidence="3">Fo5176</strain>
    </source>
</reference>
<dbReference type="CDD" id="cd18186">
    <property type="entry name" value="BTB_POZ_ZBTB_KLHL-like"/>
    <property type="match status" value="1"/>
</dbReference>
<dbReference type="STRING" id="660025.F9G2X4"/>
<dbReference type="OrthoDB" id="6359816at2759"/>
<proteinExistence type="predicted"/>
<organism evidence="3">
    <name type="scientific">Fusarium oxysporum (strain Fo5176)</name>
    <name type="common">Fusarium vascular wilt</name>
    <dbReference type="NCBI Taxonomy" id="660025"/>
    <lineage>
        <taxon>Eukaryota</taxon>
        <taxon>Fungi</taxon>
        <taxon>Dikarya</taxon>
        <taxon>Ascomycota</taxon>
        <taxon>Pezizomycotina</taxon>
        <taxon>Sordariomycetes</taxon>
        <taxon>Hypocreomycetidae</taxon>
        <taxon>Hypocreales</taxon>
        <taxon>Nectriaceae</taxon>
        <taxon>Fusarium</taxon>
        <taxon>Fusarium oxysporum species complex</taxon>
    </lineage>
</organism>
<dbReference type="Pfam" id="PF00651">
    <property type="entry name" value="BTB"/>
    <property type="match status" value="1"/>
</dbReference>
<dbReference type="EMBL" id="AFQF01003277">
    <property type="protein sequence ID" value="EGU76481.1"/>
    <property type="molecule type" value="Genomic_DNA"/>
</dbReference>
<protein>
    <recommendedName>
        <fullName evidence="2">BTB domain-containing protein</fullName>
    </recommendedName>
</protein>
<dbReference type="PROSITE" id="PS50097">
    <property type="entry name" value="BTB"/>
    <property type="match status" value="1"/>
</dbReference>
<evidence type="ECO:0000313" key="3">
    <source>
        <dbReference type="EMBL" id="EGU76481.1"/>
    </source>
</evidence>
<dbReference type="Gene3D" id="3.30.710.10">
    <property type="entry name" value="Potassium Channel Kv1.1, Chain A"/>
    <property type="match status" value="1"/>
</dbReference>
<sequence>MDTEGKFMDIEEYKAISAISAQPQKSEMKSLRRGGRQTSEKKSREGLPPPEWYEWYKTQHAERRKAYLEKKAHKMACFTSISSVKSKLFIFLQTPRPASTPLPYIKVIKFLPMMASEKMNQHLEILSASLSKLYETGTYSDLIITYGNDTYQVHKAIVCPRSSFFTAACSGKFKEGQEGKINLPDDDPDAFIPADGNFLEEELSTTEHDDALKQFPQSQGHRFVGNRRVKGMVPKLAARIGPSSNLCLFAKVYALGEKYGILGLKAIALGKFEILAKGHLQTEDFRLAVQEVYTSTIDHDRGLRDVVVCTVEENIGLLNDEAFEAVVKYSNLGHDLLMKITSMRRAG</sequence>
<dbReference type="PANTHER" id="PTHR47843">
    <property type="entry name" value="BTB DOMAIN-CONTAINING PROTEIN-RELATED"/>
    <property type="match status" value="1"/>
</dbReference>
<name>F9G2X4_FUSOF</name>
<evidence type="ECO:0000259" key="2">
    <source>
        <dbReference type="PROSITE" id="PS50097"/>
    </source>
</evidence>
<comment type="caution">
    <text evidence="3">The sequence shown here is derived from an EMBL/GenBank/DDBJ whole genome shotgun (WGS) entry which is preliminary data.</text>
</comment>
<feature type="region of interest" description="Disordered" evidence="1">
    <location>
        <begin position="19"/>
        <end position="46"/>
    </location>
</feature>
<dbReference type="InterPro" id="IPR011333">
    <property type="entry name" value="SKP1/BTB/POZ_sf"/>
</dbReference>
<dbReference type="AlphaFoldDB" id="F9G2X4"/>